<dbReference type="EMBL" id="FP929046">
    <property type="protein sequence ID" value="CBL02436.1"/>
    <property type="molecule type" value="Genomic_DNA"/>
</dbReference>
<name>D4KC73_9FIRM</name>
<dbReference type="AlphaFoldDB" id="D4KC73"/>
<accession>D4KC73</accession>
<protein>
    <submittedName>
        <fullName evidence="1">Uncharacterized protein</fullName>
    </submittedName>
</protein>
<dbReference type="HOGENOM" id="CLU_2395355_0_0_9"/>
<organism evidence="1 2">
    <name type="scientific">Faecalibacterium prausnitzii SL3/3</name>
    <dbReference type="NCBI Taxonomy" id="657322"/>
    <lineage>
        <taxon>Bacteria</taxon>
        <taxon>Bacillati</taxon>
        <taxon>Bacillota</taxon>
        <taxon>Clostridia</taxon>
        <taxon>Eubacteriales</taxon>
        <taxon>Oscillospiraceae</taxon>
        <taxon>Faecalibacterium</taxon>
    </lineage>
</organism>
<sequence>MAKMKLDPIYPDIVNRFQYVKTTNADAWQKHVKNVIAENEYNDLLTRIAWDLLMYVYTSDTISGWYDKYNVHDSHITTAVKKAYIEVFGMPSE</sequence>
<dbReference type="KEGG" id="fpa:FPR_22550"/>
<dbReference type="PATRIC" id="fig|657322.3.peg.2169"/>
<proteinExistence type="predicted"/>
<evidence type="ECO:0000313" key="1">
    <source>
        <dbReference type="EMBL" id="CBL02436.1"/>
    </source>
</evidence>
<dbReference type="Proteomes" id="UP000007059">
    <property type="component" value="Chromosome"/>
</dbReference>
<dbReference type="RefSeq" id="WP_015537957.1">
    <property type="nucleotide sequence ID" value="NC_021020.1"/>
</dbReference>
<reference evidence="1 2" key="2">
    <citation type="submission" date="2010-03" db="EMBL/GenBank/DDBJ databases">
        <authorList>
            <person name="Pajon A."/>
        </authorList>
    </citation>
    <scope>NUCLEOTIDE SEQUENCE [LARGE SCALE GENOMIC DNA]</scope>
    <source>
        <strain evidence="1 2">SL3/3</strain>
    </source>
</reference>
<reference evidence="1 2" key="1">
    <citation type="submission" date="2010-03" db="EMBL/GenBank/DDBJ databases">
        <title>The genome sequence of Faecalibacterium prausnitzii SL3/3.</title>
        <authorList>
            <consortium name="metaHIT consortium -- http://www.metahit.eu/"/>
            <person name="Pajon A."/>
            <person name="Turner K."/>
            <person name="Parkhill J."/>
            <person name="Duncan S."/>
            <person name="Flint H."/>
        </authorList>
    </citation>
    <scope>NUCLEOTIDE SEQUENCE [LARGE SCALE GENOMIC DNA]</scope>
    <source>
        <strain evidence="1 2">SL3/3</strain>
    </source>
</reference>
<gene>
    <name evidence="1" type="ORF">FPR_22550</name>
</gene>
<evidence type="ECO:0000313" key="2">
    <source>
        <dbReference type="Proteomes" id="UP000007059"/>
    </source>
</evidence>